<reference evidence="2 3" key="1">
    <citation type="journal article" date="2020" name="Genome Biol. Evol.">
        <title>Comparative genomics of Sclerotiniaceae.</title>
        <authorList>
            <person name="Valero Jimenez C.A."/>
            <person name="Steentjes M."/>
            <person name="Scholten O.E."/>
            <person name="Van Kan J.A.L."/>
        </authorList>
    </citation>
    <scope>NUCLEOTIDE SEQUENCE [LARGE SCALE GENOMIC DNA]</scope>
    <source>
        <strain evidence="2 3">MUCL 94</strain>
    </source>
</reference>
<organism evidence="2 3">
    <name type="scientific">Botrytis byssoidea</name>
    <dbReference type="NCBI Taxonomy" id="139641"/>
    <lineage>
        <taxon>Eukaryota</taxon>
        <taxon>Fungi</taxon>
        <taxon>Dikarya</taxon>
        <taxon>Ascomycota</taxon>
        <taxon>Pezizomycotina</taxon>
        <taxon>Leotiomycetes</taxon>
        <taxon>Helotiales</taxon>
        <taxon>Sclerotiniaceae</taxon>
        <taxon>Botrytis</taxon>
    </lineage>
</organism>
<gene>
    <name evidence="2" type="ORF">EAE97_009674</name>
</gene>
<dbReference type="GeneID" id="62153262"/>
<dbReference type="Proteomes" id="UP000710849">
    <property type="component" value="Unassembled WGS sequence"/>
</dbReference>
<dbReference type="InterPro" id="IPR010730">
    <property type="entry name" value="HET"/>
</dbReference>
<keyword evidence="3" id="KW-1185">Reference proteome</keyword>
<protein>
    <recommendedName>
        <fullName evidence="1">Heterokaryon incompatibility domain-containing protein</fullName>
    </recommendedName>
</protein>
<dbReference type="Pfam" id="PF06985">
    <property type="entry name" value="HET"/>
    <property type="match status" value="1"/>
</dbReference>
<feature type="domain" description="Heterokaryon incompatibility" evidence="1">
    <location>
        <begin position="4"/>
        <end position="161"/>
    </location>
</feature>
<dbReference type="EMBL" id="RCSW01000023">
    <property type="protein sequence ID" value="KAF7928832.1"/>
    <property type="molecule type" value="Genomic_DNA"/>
</dbReference>
<sequence length="511" mass="58268">MGNWATLSHCWGQISSHVTNVSNLDCRVHSISMQELPLTLKDAIEVTRCMGLKYLWVDSICILQGSDDAPQADWLLESSRMRDYYKCCDFCIAADDASSDEDGFLSITRTQRAKVPVSMSLAHWRRADSCVIYLQADLNPRSENHILPRSILATRGWTLQEHVLSPRALHYGHEQIFWNCQFQRISESNLSPEILWSSDRPQYGMDAKRFFLAPIHGKEYLYNKCGPLNAQLFNTRRRWYSLVNEYAARDLTFETDRLFALAALVQEIEAQSGFTYWVGIWAEDAHAGLLWRACLPVKISAAYVAPSWSRASRDISSFYDTANFSNYPVDGWKLDSSLFKANISSCEIITVDGTLNGRLLNAKLTLRTRRTMAVILRWVSSSIFTLVAKWRASLASLSQKLTRARKRKMPIPENPKYYLSRKEAIQRLSTVQRDSNYLTIVQIASSRDLSYARGEDYYPNTQAAAHNGSTMCLLVQPGTEEGTFRRVGLVQITDVEYGESLPWEMRTIVLV</sequence>
<name>A0A9P5I8U5_9HELO</name>
<evidence type="ECO:0000313" key="3">
    <source>
        <dbReference type="Proteomes" id="UP000710849"/>
    </source>
</evidence>
<evidence type="ECO:0000313" key="2">
    <source>
        <dbReference type="EMBL" id="KAF7928832.1"/>
    </source>
</evidence>
<comment type="caution">
    <text evidence="2">The sequence shown here is derived from an EMBL/GenBank/DDBJ whole genome shotgun (WGS) entry which is preliminary data.</text>
</comment>
<evidence type="ECO:0000259" key="1">
    <source>
        <dbReference type="Pfam" id="PF06985"/>
    </source>
</evidence>
<proteinExistence type="predicted"/>
<dbReference type="PANTHER" id="PTHR33112">
    <property type="entry name" value="DOMAIN PROTEIN, PUTATIVE-RELATED"/>
    <property type="match status" value="1"/>
</dbReference>
<dbReference type="RefSeq" id="XP_038728895.1">
    <property type="nucleotide sequence ID" value="XM_038880189.1"/>
</dbReference>
<dbReference type="PANTHER" id="PTHR33112:SF16">
    <property type="entry name" value="HETEROKARYON INCOMPATIBILITY DOMAIN-CONTAINING PROTEIN"/>
    <property type="match status" value="1"/>
</dbReference>
<accession>A0A9P5I8U5</accession>
<dbReference type="AlphaFoldDB" id="A0A9P5I8U5"/>